<evidence type="ECO:0000256" key="5">
    <source>
        <dbReference type="ARBA" id="ARBA00022692"/>
    </source>
</evidence>
<evidence type="ECO:0000313" key="14">
    <source>
        <dbReference type="Proteomes" id="UP000232587"/>
    </source>
</evidence>
<keyword evidence="8" id="KW-0406">Ion transport</keyword>
<keyword evidence="4" id="KW-1003">Cell membrane</keyword>
<feature type="transmembrane region" description="Helical" evidence="12">
    <location>
        <begin position="468"/>
        <end position="488"/>
    </location>
</feature>
<evidence type="ECO:0000256" key="10">
    <source>
        <dbReference type="ARBA" id="ARBA00023201"/>
    </source>
</evidence>
<evidence type="ECO:0000256" key="1">
    <source>
        <dbReference type="ARBA" id="ARBA00004651"/>
    </source>
</evidence>
<dbReference type="PANTHER" id="PTHR42985:SF47">
    <property type="entry name" value="INTEGRAL MEMBRANE TRANSPORT PROTEIN"/>
    <property type="match status" value="1"/>
</dbReference>
<dbReference type="InterPro" id="IPR038377">
    <property type="entry name" value="Na/Glc_symporter_sf"/>
</dbReference>
<keyword evidence="3" id="KW-0813">Transport</keyword>
<feature type="transmembrane region" description="Helical" evidence="12">
    <location>
        <begin position="236"/>
        <end position="255"/>
    </location>
</feature>
<dbReference type="InterPro" id="IPR051163">
    <property type="entry name" value="Sodium:Solute_Symporter_SSF"/>
</dbReference>
<dbReference type="GO" id="GO:0006814">
    <property type="term" value="P:sodium ion transport"/>
    <property type="evidence" value="ECO:0007669"/>
    <property type="project" value="UniProtKB-KW"/>
</dbReference>
<feature type="transmembrane region" description="Helical" evidence="12">
    <location>
        <begin position="332"/>
        <end position="356"/>
    </location>
</feature>
<dbReference type="Proteomes" id="UP000232587">
    <property type="component" value="Unassembled WGS sequence"/>
</dbReference>
<sequence length="500" mass="53082">MGTSFLAIDWAVLGGYVLLLALAGWLTTRRGMRSEDYFLAGHHAPTWLVAVSVLSTVQSAATFLGVPDNSYRGDYTYLGGVLAALLAAWIVAHVLIPRFYALKVTTVYELLESRFDARARRAAAAMYLVGRVFASGARLYLAAIAVSMILFLDVTPQHIALAAFGLLVFGLVFTFMGGLESVIWSDLVQVVLYVGAALLVAWHLWSGLDMTLAEAATVLGPKLALVNPTLDLSAPWGLFAVLSGVMLLNLASSGLDQDITQRLLACEEAKEGARSLYASVWMSLPVIALFLVIGSLLYLHYQGGAAGSFRGEEVTVFMHYILTEIPPGLRGLVTVGVIAAAAINSGLISMSAVLVNDLYRPFAGQRSEAHFVRMGRIASVALGLALFAMAITSYYWQRYNDSALLDFVLGVMAFAYSGLIGVYGVALFTGRGSSVSVIAAFIAGFLAVLAFQPFVIDLAGLPDTLRGIAFPWQLVLGSGVAALVCAAAPGKTVARTATSG</sequence>
<evidence type="ECO:0000256" key="4">
    <source>
        <dbReference type="ARBA" id="ARBA00022475"/>
    </source>
</evidence>
<keyword evidence="6 12" id="KW-1133">Transmembrane helix</keyword>
<keyword evidence="14" id="KW-1185">Reference proteome</keyword>
<organism evidence="13 14">
    <name type="scientific">Novosphingobium kunmingense</name>
    <dbReference type="NCBI Taxonomy" id="1211806"/>
    <lineage>
        <taxon>Bacteria</taxon>
        <taxon>Pseudomonadati</taxon>
        <taxon>Pseudomonadota</taxon>
        <taxon>Alphaproteobacteria</taxon>
        <taxon>Sphingomonadales</taxon>
        <taxon>Sphingomonadaceae</taxon>
        <taxon>Novosphingobium</taxon>
    </lineage>
</organism>
<dbReference type="InterPro" id="IPR001734">
    <property type="entry name" value="Na/solute_symporter"/>
</dbReference>
<feature type="transmembrane region" description="Helical" evidence="12">
    <location>
        <begin position="187"/>
        <end position="205"/>
    </location>
</feature>
<feature type="transmembrane region" description="Helical" evidence="12">
    <location>
        <begin position="47"/>
        <end position="65"/>
    </location>
</feature>
<evidence type="ECO:0000256" key="2">
    <source>
        <dbReference type="ARBA" id="ARBA00006434"/>
    </source>
</evidence>
<feature type="transmembrane region" description="Helical" evidence="12">
    <location>
        <begin position="77"/>
        <end position="96"/>
    </location>
</feature>
<evidence type="ECO:0000313" key="13">
    <source>
        <dbReference type="EMBL" id="PKB19489.1"/>
    </source>
</evidence>
<dbReference type="Pfam" id="PF00474">
    <property type="entry name" value="SSF"/>
    <property type="match status" value="1"/>
</dbReference>
<keyword evidence="9 12" id="KW-0472">Membrane</keyword>
<evidence type="ECO:0000256" key="6">
    <source>
        <dbReference type="ARBA" id="ARBA00022989"/>
    </source>
</evidence>
<dbReference type="EMBL" id="PHUF01000003">
    <property type="protein sequence ID" value="PKB19489.1"/>
    <property type="molecule type" value="Genomic_DNA"/>
</dbReference>
<evidence type="ECO:0000256" key="12">
    <source>
        <dbReference type="SAM" id="Phobius"/>
    </source>
</evidence>
<comment type="caution">
    <text evidence="13">The sequence shown here is derived from an EMBL/GenBank/DDBJ whole genome shotgun (WGS) entry which is preliminary data.</text>
</comment>
<evidence type="ECO:0000256" key="8">
    <source>
        <dbReference type="ARBA" id="ARBA00023065"/>
    </source>
</evidence>
<feature type="transmembrane region" description="Helical" evidence="12">
    <location>
        <begin position="435"/>
        <end position="456"/>
    </location>
</feature>
<evidence type="ECO:0000256" key="7">
    <source>
        <dbReference type="ARBA" id="ARBA00023053"/>
    </source>
</evidence>
<dbReference type="GO" id="GO:0015293">
    <property type="term" value="F:symporter activity"/>
    <property type="evidence" value="ECO:0007669"/>
    <property type="project" value="TreeGrafter"/>
</dbReference>
<protein>
    <submittedName>
        <fullName evidence="13">Na+/proline symporter</fullName>
    </submittedName>
</protein>
<comment type="subcellular location">
    <subcellularLocation>
        <location evidence="1">Cell membrane</location>
        <topology evidence="1">Multi-pass membrane protein</topology>
    </subcellularLocation>
</comment>
<feature type="transmembrane region" description="Helical" evidence="12">
    <location>
        <begin position="128"/>
        <end position="152"/>
    </location>
</feature>
<dbReference type="PROSITE" id="PS50283">
    <property type="entry name" value="NA_SOLUT_SYMP_3"/>
    <property type="match status" value="1"/>
</dbReference>
<keyword evidence="5 12" id="KW-0812">Transmembrane</keyword>
<dbReference type="OrthoDB" id="9789704at2"/>
<reference evidence="13 14" key="1">
    <citation type="submission" date="2017-11" db="EMBL/GenBank/DDBJ databases">
        <title>Genomic Encyclopedia of Type Strains, Phase III (KMG-III): the genomes of soil and plant-associated and newly described type strains.</title>
        <authorList>
            <person name="Whitman W."/>
        </authorList>
    </citation>
    <scope>NUCLEOTIDE SEQUENCE [LARGE SCALE GENOMIC DNA]</scope>
    <source>
        <strain evidence="13 14">CGMCC 1.12274</strain>
    </source>
</reference>
<dbReference type="RefSeq" id="WP_100866949.1">
    <property type="nucleotide sequence ID" value="NZ_PHUF01000003.1"/>
</dbReference>
<gene>
    <name evidence="13" type="ORF">B0I00_1725</name>
</gene>
<name>A0A2N0HKQ7_9SPHN</name>
<dbReference type="AlphaFoldDB" id="A0A2N0HKQ7"/>
<accession>A0A2N0HKQ7</accession>
<feature type="transmembrane region" description="Helical" evidence="12">
    <location>
        <begin position="158"/>
        <end position="175"/>
    </location>
</feature>
<feature type="transmembrane region" description="Helical" evidence="12">
    <location>
        <begin position="276"/>
        <end position="301"/>
    </location>
</feature>
<dbReference type="PANTHER" id="PTHR42985">
    <property type="entry name" value="SODIUM-COUPLED MONOCARBOXYLATE TRANSPORTER"/>
    <property type="match status" value="1"/>
</dbReference>
<feature type="transmembrane region" description="Helical" evidence="12">
    <location>
        <begin position="377"/>
        <end position="396"/>
    </location>
</feature>
<dbReference type="GO" id="GO:0005886">
    <property type="term" value="C:plasma membrane"/>
    <property type="evidence" value="ECO:0007669"/>
    <property type="project" value="UniProtKB-SubCell"/>
</dbReference>
<feature type="transmembrane region" description="Helical" evidence="12">
    <location>
        <begin position="6"/>
        <end position="26"/>
    </location>
</feature>
<evidence type="ECO:0000256" key="9">
    <source>
        <dbReference type="ARBA" id="ARBA00023136"/>
    </source>
</evidence>
<evidence type="ECO:0000256" key="11">
    <source>
        <dbReference type="RuleBase" id="RU362091"/>
    </source>
</evidence>
<feature type="transmembrane region" description="Helical" evidence="12">
    <location>
        <begin position="408"/>
        <end position="428"/>
    </location>
</feature>
<dbReference type="Gene3D" id="1.20.1730.10">
    <property type="entry name" value="Sodium/glucose cotransporter"/>
    <property type="match status" value="1"/>
</dbReference>
<evidence type="ECO:0000256" key="3">
    <source>
        <dbReference type="ARBA" id="ARBA00022448"/>
    </source>
</evidence>
<keyword evidence="7" id="KW-0915">Sodium</keyword>
<comment type="similarity">
    <text evidence="2 11">Belongs to the sodium:solute symporter (SSF) (TC 2.A.21) family.</text>
</comment>
<proteinExistence type="inferred from homology"/>
<keyword evidence="10" id="KW-0739">Sodium transport</keyword>